<evidence type="ECO:0000313" key="3">
    <source>
        <dbReference type="Proteomes" id="UP001201163"/>
    </source>
</evidence>
<evidence type="ECO:0000313" key="2">
    <source>
        <dbReference type="EMBL" id="KAH8979141.1"/>
    </source>
</evidence>
<keyword evidence="3" id="KW-1185">Reference proteome</keyword>
<name>A0AAD4L991_9AGAM</name>
<reference evidence="2" key="1">
    <citation type="submission" date="2022-01" db="EMBL/GenBank/DDBJ databases">
        <title>Comparative genomics reveals a dynamic genome evolution in the ectomycorrhizal milk-cap (Lactarius) mushrooms.</title>
        <authorList>
            <consortium name="DOE Joint Genome Institute"/>
            <person name="Lebreton A."/>
            <person name="Tang N."/>
            <person name="Kuo A."/>
            <person name="LaButti K."/>
            <person name="Drula E."/>
            <person name="Barry K."/>
            <person name="Clum A."/>
            <person name="Lipzen A."/>
            <person name="Mousain D."/>
            <person name="Ng V."/>
            <person name="Wang R."/>
            <person name="Wang X."/>
            <person name="Dai Y."/>
            <person name="Henrissat B."/>
            <person name="Grigoriev I.V."/>
            <person name="Guerin-Laguette A."/>
            <person name="Yu F."/>
            <person name="Martin F.M."/>
        </authorList>
    </citation>
    <scope>NUCLEOTIDE SEQUENCE</scope>
    <source>
        <strain evidence="2">QP</strain>
    </source>
</reference>
<feature type="transmembrane region" description="Helical" evidence="1">
    <location>
        <begin position="54"/>
        <end position="76"/>
    </location>
</feature>
<keyword evidence="1" id="KW-1133">Transmembrane helix</keyword>
<gene>
    <name evidence="2" type="ORF">EDB92DRAFT_1905867</name>
</gene>
<comment type="caution">
    <text evidence="2">The sequence shown here is derived from an EMBL/GenBank/DDBJ whole genome shotgun (WGS) entry which is preliminary data.</text>
</comment>
<sequence length="81" mass="9107">MSSSAGRCLSSVPCLYLFSLTFSAAKKFDRDPRLSHSSLQDNRWTGHSLSTSTFYVFGAKPGHVPVVAMIVFLFWYTARRL</sequence>
<dbReference type="Proteomes" id="UP001201163">
    <property type="component" value="Unassembled WGS sequence"/>
</dbReference>
<dbReference type="EMBL" id="JAKELL010000184">
    <property type="protein sequence ID" value="KAH8979141.1"/>
    <property type="molecule type" value="Genomic_DNA"/>
</dbReference>
<dbReference type="AlphaFoldDB" id="A0AAD4L991"/>
<keyword evidence="1" id="KW-0812">Transmembrane</keyword>
<proteinExistence type="predicted"/>
<keyword evidence="1" id="KW-0472">Membrane</keyword>
<protein>
    <submittedName>
        <fullName evidence="2">Uncharacterized protein</fullName>
    </submittedName>
</protein>
<evidence type="ECO:0000256" key="1">
    <source>
        <dbReference type="SAM" id="Phobius"/>
    </source>
</evidence>
<organism evidence="2 3">
    <name type="scientific">Lactarius akahatsu</name>
    <dbReference type="NCBI Taxonomy" id="416441"/>
    <lineage>
        <taxon>Eukaryota</taxon>
        <taxon>Fungi</taxon>
        <taxon>Dikarya</taxon>
        <taxon>Basidiomycota</taxon>
        <taxon>Agaricomycotina</taxon>
        <taxon>Agaricomycetes</taxon>
        <taxon>Russulales</taxon>
        <taxon>Russulaceae</taxon>
        <taxon>Lactarius</taxon>
    </lineage>
</organism>
<accession>A0AAD4L991</accession>